<dbReference type="EMBL" id="JABBWD010000040">
    <property type="protein sequence ID" value="KAG1774605.1"/>
    <property type="molecule type" value="Genomic_DNA"/>
</dbReference>
<dbReference type="Proteomes" id="UP000714275">
    <property type="component" value="Unassembled WGS sequence"/>
</dbReference>
<evidence type="ECO:0000313" key="2">
    <source>
        <dbReference type="EMBL" id="KAG1774605.1"/>
    </source>
</evidence>
<protein>
    <submittedName>
        <fullName evidence="2">Uncharacterized protein</fullName>
    </submittedName>
</protein>
<dbReference type="PANTHER" id="PTHR38846:SF1">
    <property type="entry name" value="C3H1-TYPE DOMAIN-CONTAINING PROTEIN"/>
    <property type="match status" value="1"/>
</dbReference>
<feature type="compositionally biased region" description="Basic and acidic residues" evidence="1">
    <location>
        <begin position="1"/>
        <end position="14"/>
    </location>
</feature>
<comment type="caution">
    <text evidence="2">The sequence shown here is derived from an EMBL/GenBank/DDBJ whole genome shotgun (WGS) entry which is preliminary data.</text>
</comment>
<organism evidence="2 3">
    <name type="scientific">Suillus placidus</name>
    <dbReference type="NCBI Taxonomy" id="48579"/>
    <lineage>
        <taxon>Eukaryota</taxon>
        <taxon>Fungi</taxon>
        <taxon>Dikarya</taxon>
        <taxon>Basidiomycota</taxon>
        <taxon>Agaricomycotina</taxon>
        <taxon>Agaricomycetes</taxon>
        <taxon>Agaricomycetidae</taxon>
        <taxon>Boletales</taxon>
        <taxon>Suillineae</taxon>
        <taxon>Suillaceae</taxon>
        <taxon>Suillus</taxon>
    </lineage>
</organism>
<feature type="region of interest" description="Disordered" evidence="1">
    <location>
        <begin position="1"/>
        <end position="24"/>
    </location>
</feature>
<dbReference type="AlphaFoldDB" id="A0A9P6ZQZ3"/>
<evidence type="ECO:0000313" key="3">
    <source>
        <dbReference type="Proteomes" id="UP000714275"/>
    </source>
</evidence>
<name>A0A9P6ZQZ3_9AGAM</name>
<feature type="compositionally biased region" description="Basic residues" evidence="1">
    <location>
        <begin position="186"/>
        <end position="202"/>
    </location>
</feature>
<dbReference type="OrthoDB" id="6105938at2759"/>
<evidence type="ECO:0000256" key="1">
    <source>
        <dbReference type="SAM" id="MobiDB-lite"/>
    </source>
</evidence>
<keyword evidence="3" id="KW-1185">Reference proteome</keyword>
<reference evidence="2" key="1">
    <citation type="journal article" date="2020" name="New Phytol.">
        <title>Comparative genomics reveals dynamic genome evolution in host specialist ectomycorrhizal fungi.</title>
        <authorList>
            <person name="Lofgren L.A."/>
            <person name="Nguyen N.H."/>
            <person name="Vilgalys R."/>
            <person name="Ruytinx J."/>
            <person name="Liao H.L."/>
            <person name="Branco S."/>
            <person name="Kuo A."/>
            <person name="LaButti K."/>
            <person name="Lipzen A."/>
            <person name="Andreopoulos W."/>
            <person name="Pangilinan J."/>
            <person name="Riley R."/>
            <person name="Hundley H."/>
            <person name="Na H."/>
            <person name="Barry K."/>
            <person name="Grigoriev I.V."/>
            <person name="Stajich J.E."/>
            <person name="Kennedy P.G."/>
        </authorList>
    </citation>
    <scope>NUCLEOTIDE SEQUENCE</scope>
    <source>
        <strain evidence="2">DOB743</strain>
    </source>
</reference>
<feature type="region of interest" description="Disordered" evidence="1">
    <location>
        <begin position="186"/>
        <end position="210"/>
    </location>
</feature>
<accession>A0A9P6ZQZ3</accession>
<dbReference type="PANTHER" id="PTHR38846">
    <property type="entry name" value="C3H1-TYPE DOMAIN-CONTAINING PROTEIN"/>
    <property type="match status" value="1"/>
</dbReference>
<gene>
    <name evidence="2" type="ORF">EV702DRAFT_1123210</name>
</gene>
<proteinExistence type="predicted"/>
<sequence length="210" mass="23892">MSSGIERRRREGANARRTPTPPPVDDMPLAAFFAQFESFSFNANQSSNKNFDRLIRVIKCDPQDPRRRAVQEGFKDALVQEFNERFGTDGNDLSNWQNLCCVLRIVPVPDSIEQCRQCVWDTHVNLVDLVDSARTGTPVKLFASLGELTAYTLRRPKKFFPKENAYQGGLLKELLREIINPYFGKRRNGSAKRKERKKKQKAARTAGGGD</sequence>